<evidence type="ECO:0008006" key="5">
    <source>
        <dbReference type="Google" id="ProtNLM"/>
    </source>
</evidence>
<dbReference type="RefSeq" id="WP_129010683.1">
    <property type="nucleotide sequence ID" value="NZ_AP026820.1"/>
</dbReference>
<dbReference type="Proteomes" id="UP001321763">
    <property type="component" value="Plasmid pKHSU-234311-028-2"/>
</dbReference>
<reference evidence="1 4" key="2">
    <citation type="submission" date="2022-09" db="EMBL/GenBank/DDBJ databases">
        <title>complete genome sequences of Clostridium tetani str. KHSU-234311-028 isolated from soil.</title>
        <authorList>
            <person name="Sekizuka T."/>
            <person name="Shitada C."/>
            <person name="Takahashi M."/>
            <person name="Kuroda M."/>
        </authorList>
    </citation>
    <scope>NUCLEOTIDE SEQUENCE [LARGE SCALE GENOMIC DNA]</scope>
    <source>
        <strain evidence="1 4">KHSU-234311-028</strain>
        <plasmid evidence="1 4">pKHSU-234311-028-2</plasmid>
    </source>
</reference>
<dbReference type="Proteomes" id="UP000290273">
    <property type="component" value="Unassembled WGS sequence"/>
</dbReference>
<keyword evidence="1" id="KW-0614">Plasmid</keyword>
<proteinExistence type="predicted"/>
<dbReference type="EMBL" id="AP026820">
    <property type="protein sequence ID" value="BDR82524.1"/>
    <property type="molecule type" value="Genomic_DNA"/>
</dbReference>
<protein>
    <recommendedName>
        <fullName evidence="5">Cysteine-rich CPCC domain-containing protein</fullName>
    </recommendedName>
</protein>
<sequence length="73" mass="8769">MKNKYGKERCKCGGYICPYINFNDMGECCDCNKPYIFKDEKWEKISKSEFRVKFREKLIEQQKSNLKLEGDNK</sequence>
<evidence type="ECO:0000313" key="1">
    <source>
        <dbReference type="EMBL" id="BDR82524.1"/>
    </source>
</evidence>
<dbReference type="AlphaFoldDB" id="A0ABC8EHM0"/>
<evidence type="ECO:0000313" key="3">
    <source>
        <dbReference type="Proteomes" id="UP000290273"/>
    </source>
</evidence>
<evidence type="ECO:0000313" key="2">
    <source>
        <dbReference type="EMBL" id="RXI58965.1"/>
    </source>
</evidence>
<accession>A0ABC8EHM0</accession>
<geneLocation type="plasmid" evidence="1 4">
    <name>pKHSU-234311-028-2</name>
</geneLocation>
<evidence type="ECO:0000313" key="4">
    <source>
        <dbReference type="Proteomes" id="UP001321763"/>
    </source>
</evidence>
<dbReference type="EMBL" id="QMAU01000010">
    <property type="protein sequence ID" value="RXI58965.1"/>
    <property type="molecule type" value="Genomic_DNA"/>
</dbReference>
<name>A0ABC8EHM0_CLOTA</name>
<gene>
    <name evidence="2" type="ORF">DP131_00395</name>
    <name evidence="1" type="ORF">K234311028_p20070</name>
</gene>
<reference evidence="2 3" key="1">
    <citation type="submission" date="2018-06" db="EMBL/GenBank/DDBJ databases">
        <title>Genome conservation of Clostridium tetani.</title>
        <authorList>
            <person name="Bruggemann H."/>
            <person name="Popoff M.R."/>
        </authorList>
    </citation>
    <scope>NUCLEOTIDE SEQUENCE [LARGE SCALE GENOMIC DNA]</scope>
    <source>
        <strain evidence="2 3">63.05</strain>
    </source>
</reference>
<organism evidence="1 4">
    <name type="scientific">Clostridium tetani</name>
    <dbReference type="NCBI Taxonomy" id="1513"/>
    <lineage>
        <taxon>Bacteria</taxon>
        <taxon>Bacillati</taxon>
        <taxon>Bacillota</taxon>
        <taxon>Clostridia</taxon>
        <taxon>Eubacteriales</taxon>
        <taxon>Clostridiaceae</taxon>
        <taxon>Clostridium</taxon>
    </lineage>
</organism>